<dbReference type="EMBL" id="JAERQG010000002">
    <property type="protein sequence ID" value="MBL0765187.1"/>
    <property type="molecule type" value="Genomic_DNA"/>
</dbReference>
<sequence>MNEAHQHLLVNHLPIVSLIIGILVLAAGYISKKNDIKLTALGIFVLAAIFSIAAFYTGEGAEEVVEETLDVSHKIIHEHEEHAELFYTLSLVLGALSIITFWLQLKKKQMANAGYIIVLLFALVCLYFGAETGNSGGEIRHTEIRNE</sequence>
<protein>
    <recommendedName>
        <fullName evidence="4">DUF2231 domain-containing protein</fullName>
    </recommendedName>
</protein>
<proteinExistence type="predicted"/>
<feature type="transmembrane region" description="Helical" evidence="1">
    <location>
        <begin position="12"/>
        <end position="31"/>
    </location>
</feature>
<evidence type="ECO:0000256" key="1">
    <source>
        <dbReference type="SAM" id="Phobius"/>
    </source>
</evidence>
<keyword evidence="3" id="KW-1185">Reference proteome</keyword>
<evidence type="ECO:0008006" key="4">
    <source>
        <dbReference type="Google" id="ProtNLM"/>
    </source>
</evidence>
<organism evidence="2 3">
    <name type="scientific">Marivirga atlantica</name>
    <dbReference type="NCBI Taxonomy" id="1548457"/>
    <lineage>
        <taxon>Bacteria</taxon>
        <taxon>Pseudomonadati</taxon>
        <taxon>Bacteroidota</taxon>
        <taxon>Cytophagia</taxon>
        <taxon>Cytophagales</taxon>
        <taxon>Marivirgaceae</taxon>
        <taxon>Marivirga</taxon>
    </lineage>
</organism>
<keyword evidence="1" id="KW-1133">Transmembrane helix</keyword>
<comment type="caution">
    <text evidence="2">The sequence shown here is derived from an EMBL/GenBank/DDBJ whole genome shotgun (WGS) entry which is preliminary data.</text>
</comment>
<gene>
    <name evidence="2" type="ORF">JKP34_07995</name>
</gene>
<keyword evidence="1" id="KW-0472">Membrane</keyword>
<dbReference type="Proteomes" id="UP000642920">
    <property type="component" value="Unassembled WGS sequence"/>
</dbReference>
<accession>A0A937A7J3</accession>
<dbReference type="RefSeq" id="WP_201919585.1">
    <property type="nucleotide sequence ID" value="NZ_JAERQG010000002.1"/>
</dbReference>
<feature type="transmembrane region" description="Helical" evidence="1">
    <location>
        <begin position="112"/>
        <end position="130"/>
    </location>
</feature>
<keyword evidence="1" id="KW-0812">Transmembrane</keyword>
<feature type="transmembrane region" description="Helical" evidence="1">
    <location>
        <begin position="38"/>
        <end position="56"/>
    </location>
</feature>
<evidence type="ECO:0000313" key="3">
    <source>
        <dbReference type="Proteomes" id="UP000642920"/>
    </source>
</evidence>
<dbReference type="AlphaFoldDB" id="A0A937A7J3"/>
<feature type="transmembrane region" description="Helical" evidence="1">
    <location>
        <begin position="85"/>
        <end position="105"/>
    </location>
</feature>
<evidence type="ECO:0000313" key="2">
    <source>
        <dbReference type="EMBL" id="MBL0765187.1"/>
    </source>
</evidence>
<reference evidence="2" key="1">
    <citation type="submission" date="2021-01" db="EMBL/GenBank/DDBJ databases">
        <title>Marivirga sp. nov., isolated from intertidal surface sediments.</title>
        <authorList>
            <person name="Zhang M."/>
        </authorList>
    </citation>
    <scope>NUCLEOTIDE SEQUENCE</scope>
    <source>
        <strain evidence="2">SM1354</strain>
    </source>
</reference>
<name>A0A937A7J3_9BACT</name>